<organism evidence="2 3">
    <name type="scientific">Mycolicibacterium aromaticivorans JS19b1 = JCM 16368</name>
    <dbReference type="NCBI Taxonomy" id="1440774"/>
    <lineage>
        <taxon>Bacteria</taxon>
        <taxon>Bacillati</taxon>
        <taxon>Actinomycetota</taxon>
        <taxon>Actinomycetes</taxon>
        <taxon>Mycobacteriales</taxon>
        <taxon>Mycobacteriaceae</taxon>
        <taxon>Mycolicibacterium</taxon>
    </lineage>
</organism>
<evidence type="ECO:0000256" key="1">
    <source>
        <dbReference type="SAM" id="MobiDB-lite"/>
    </source>
</evidence>
<sequence>MAALAGLTAIAAACVLTATQRYDDPGTVEMPVAGSGSAPVNTSYTQPVEGDMTAMNTGATAVDTTTPPTALPTSKAVPAIKAGH</sequence>
<dbReference type="eggNOG" id="ENOG50325N2">
    <property type="taxonomic scope" value="Bacteria"/>
</dbReference>
<feature type="region of interest" description="Disordered" evidence="1">
    <location>
        <begin position="27"/>
        <end position="84"/>
    </location>
</feature>
<accession>A0A064CM64</accession>
<gene>
    <name evidence="2" type="ORF">Y900_021515</name>
</gene>
<dbReference type="EMBL" id="JALN02000001">
    <property type="protein sequence ID" value="KDF01441.1"/>
    <property type="molecule type" value="Genomic_DNA"/>
</dbReference>
<keyword evidence="3" id="KW-1185">Reference proteome</keyword>
<evidence type="ECO:0000313" key="2">
    <source>
        <dbReference type="EMBL" id="KDF01441.1"/>
    </source>
</evidence>
<name>A0A064CM64_9MYCO</name>
<dbReference type="RefSeq" id="WP_036344283.1">
    <property type="nucleotide sequence ID" value="NZ_JALN02000001.1"/>
</dbReference>
<dbReference type="Proteomes" id="UP000022835">
    <property type="component" value="Unassembled WGS sequence"/>
</dbReference>
<comment type="caution">
    <text evidence="2">The sequence shown here is derived from an EMBL/GenBank/DDBJ whole genome shotgun (WGS) entry which is preliminary data.</text>
</comment>
<protein>
    <submittedName>
        <fullName evidence="2">Uncharacterized protein</fullName>
    </submittedName>
</protein>
<reference evidence="2" key="1">
    <citation type="submission" date="2014-05" db="EMBL/GenBank/DDBJ databases">
        <title>Genome sequence of Mycobacterium aromaticivorans strain JS19b1T (= DSM 45407T).</title>
        <authorList>
            <person name="Kwak Y."/>
            <person name="Park G.-S."/>
            <person name="Li Q.X."/>
            <person name="Lee S.-E."/>
            <person name="Shin J.-H."/>
        </authorList>
    </citation>
    <scope>NUCLEOTIDE SEQUENCE [LARGE SCALE GENOMIC DNA]</scope>
    <source>
        <strain evidence="2">JS19b1</strain>
    </source>
</reference>
<feature type="compositionally biased region" description="Low complexity" evidence="1">
    <location>
        <begin position="57"/>
        <end position="73"/>
    </location>
</feature>
<evidence type="ECO:0000313" key="3">
    <source>
        <dbReference type="Proteomes" id="UP000022835"/>
    </source>
</evidence>
<proteinExistence type="predicted"/>
<dbReference type="AlphaFoldDB" id="A0A064CM64"/>